<gene>
    <name evidence="3" type="ORF">LTR77_005661</name>
</gene>
<dbReference type="GO" id="GO:0005634">
    <property type="term" value="C:nucleus"/>
    <property type="evidence" value="ECO:0007669"/>
    <property type="project" value="TreeGrafter"/>
</dbReference>
<reference evidence="3 4" key="1">
    <citation type="submission" date="2023-08" db="EMBL/GenBank/DDBJ databases">
        <title>Black Yeasts Isolated from many extreme environments.</title>
        <authorList>
            <person name="Coleine C."/>
            <person name="Stajich J.E."/>
            <person name="Selbmann L."/>
        </authorList>
    </citation>
    <scope>NUCLEOTIDE SEQUENCE [LARGE SCALE GENOMIC DNA]</scope>
    <source>
        <strain evidence="3 4">CCFEE 5935</strain>
    </source>
</reference>
<feature type="region of interest" description="Disordered" evidence="2">
    <location>
        <begin position="132"/>
        <end position="187"/>
    </location>
</feature>
<keyword evidence="1" id="KW-0175">Coiled coil</keyword>
<comment type="caution">
    <text evidence="3">The sequence shown here is derived from an EMBL/GenBank/DDBJ whole genome shotgun (WGS) entry which is preliminary data.</text>
</comment>
<dbReference type="PANTHER" id="PTHR15885:SF1">
    <property type="entry name" value="COILED-COIL DOMAIN-CONTAINING PROTEIN 174"/>
    <property type="match status" value="1"/>
</dbReference>
<evidence type="ECO:0000256" key="2">
    <source>
        <dbReference type="SAM" id="MobiDB-lite"/>
    </source>
</evidence>
<feature type="region of interest" description="Disordered" evidence="2">
    <location>
        <begin position="1"/>
        <end position="100"/>
    </location>
</feature>
<evidence type="ECO:0000256" key="1">
    <source>
        <dbReference type="ARBA" id="ARBA00023054"/>
    </source>
</evidence>
<dbReference type="GeneID" id="89927002"/>
<name>A0AAV9P9Y3_9PEZI</name>
<feature type="compositionally biased region" description="Acidic residues" evidence="2">
    <location>
        <begin position="324"/>
        <end position="341"/>
    </location>
</feature>
<feature type="compositionally biased region" description="Basic and acidic residues" evidence="2">
    <location>
        <begin position="75"/>
        <end position="100"/>
    </location>
</feature>
<dbReference type="Proteomes" id="UP001337655">
    <property type="component" value="Unassembled WGS sequence"/>
</dbReference>
<protein>
    <submittedName>
        <fullName evidence="3">Uncharacterized protein</fullName>
    </submittedName>
</protein>
<feature type="compositionally biased region" description="Polar residues" evidence="2">
    <location>
        <begin position="13"/>
        <end position="24"/>
    </location>
</feature>
<feature type="region of interest" description="Disordered" evidence="2">
    <location>
        <begin position="204"/>
        <end position="341"/>
    </location>
</feature>
<accession>A0AAV9P9Y3</accession>
<feature type="compositionally biased region" description="Acidic residues" evidence="2">
    <location>
        <begin position="140"/>
        <end position="166"/>
    </location>
</feature>
<feature type="compositionally biased region" description="Basic and acidic residues" evidence="2">
    <location>
        <begin position="232"/>
        <end position="244"/>
    </location>
</feature>
<evidence type="ECO:0000313" key="4">
    <source>
        <dbReference type="Proteomes" id="UP001337655"/>
    </source>
</evidence>
<dbReference type="PANTHER" id="PTHR15885">
    <property type="entry name" value="COILED-COIL DOMAIN-CONTAINING PROTEIN 174"/>
    <property type="match status" value="1"/>
</dbReference>
<proteinExistence type="predicted"/>
<dbReference type="AlphaFoldDB" id="A0AAV9P9Y3"/>
<evidence type="ECO:0000313" key="3">
    <source>
        <dbReference type="EMBL" id="KAK5169683.1"/>
    </source>
</evidence>
<organism evidence="3 4">
    <name type="scientific">Saxophila tyrrhenica</name>
    <dbReference type="NCBI Taxonomy" id="1690608"/>
    <lineage>
        <taxon>Eukaryota</taxon>
        <taxon>Fungi</taxon>
        <taxon>Dikarya</taxon>
        <taxon>Ascomycota</taxon>
        <taxon>Pezizomycotina</taxon>
        <taxon>Dothideomycetes</taxon>
        <taxon>Dothideomycetidae</taxon>
        <taxon>Mycosphaerellales</taxon>
        <taxon>Extremaceae</taxon>
        <taxon>Saxophila</taxon>
    </lineage>
</organism>
<feature type="compositionally biased region" description="Low complexity" evidence="2">
    <location>
        <begin position="25"/>
        <end position="54"/>
    </location>
</feature>
<dbReference type="Pfam" id="PF13300">
    <property type="entry name" value="DUF4078"/>
    <property type="match status" value="1"/>
</dbReference>
<feature type="compositionally biased region" description="Basic and acidic residues" evidence="2">
    <location>
        <begin position="257"/>
        <end position="300"/>
    </location>
</feature>
<keyword evidence="4" id="KW-1185">Reference proteome</keyword>
<dbReference type="InterPro" id="IPR025066">
    <property type="entry name" value="CCDC174-like"/>
</dbReference>
<dbReference type="EMBL" id="JAVRRT010000008">
    <property type="protein sequence ID" value="KAK5169683.1"/>
    <property type="molecule type" value="Genomic_DNA"/>
</dbReference>
<dbReference type="RefSeq" id="XP_064659029.1">
    <property type="nucleotide sequence ID" value="XM_064802904.1"/>
</dbReference>
<sequence>MSSSKDTHLYQPRSHNLSNGKPINTSTSLAFSSQLSSLISAPSTTKSKPTSSRLKPTKDDIFTRPNRNTAKRAKRDAEDSPHFEQKHTTDGEGLDSKIWERSKRKMEEKARLYAAMRRGDVEDAEGKFGVDFDRKWAEEGEKEDEEVEDEDEDEEGEGQEEVEYTDEFGRVRTGTRAQAERVQRAVQARPLAPSHIIHGDTIQHSAFDPDAPIAAQMAELARKRDKSLTPPPDEHFDASKEVRSKGTGFYQFSEDVEERKRQMAGLESERKETERKRAERQEKLEERKRLVEERRKEVQGRRAKRKADEFLEELGAEMGQKGVEEEERVEGETAAEGDDAG</sequence>